<reference evidence="1 2" key="1">
    <citation type="submission" date="2018-06" db="EMBL/GenBank/DDBJ databases">
        <title>Extensive metabolic versatility and redundancy in microbially diverse, dynamic hydrothermal sediments.</title>
        <authorList>
            <person name="Dombrowski N."/>
            <person name="Teske A."/>
            <person name="Baker B.J."/>
        </authorList>
    </citation>
    <scope>NUCLEOTIDE SEQUENCE [LARGE SCALE GENOMIC DNA]</scope>
    <source>
        <strain evidence="1">B47_G16</strain>
    </source>
</reference>
<dbReference type="Pfam" id="PF00771">
    <property type="entry name" value="FHIPEP"/>
    <property type="match status" value="1"/>
</dbReference>
<evidence type="ECO:0008006" key="3">
    <source>
        <dbReference type="Google" id="ProtNLM"/>
    </source>
</evidence>
<gene>
    <name evidence="1" type="ORF">DRJ00_02265</name>
</gene>
<dbReference type="InterPro" id="IPR001712">
    <property type="entry name" value="T3SS_FHIPEP"/>
</dbReference>
<dbReference type="EMBL" id="QMPZ01000015">
    <property type="protein sequence ID" value="RLE10193.1"/>
    <property type="molecule type" value="Genomic_DNA"/>
</dbReference>
<evidence type="ECO:0000313" key="1">
    <source>
        <dbReference type="EMBL" id="RLE10193.1"/>
    </source>
</evidence>
<sequence>MEHKERTSYINIKPQTIQQIVARLTPLIEKAASLNYQPIVLTSPGVRPYFKRIMEKFFPSLVVLSYNEVTPDTQIKPIGVVSIE</sequence>
<dbReference type="GO" id="GO:0009306">
    <property type="term" value="P:protein secretion"/>
    <property type="evidence" value="ECO:0007669"/>
    <property type="project" value="InterPro"/>
</dbReference>
<proteinExistence type="predicted"/>
<dbReference type="Gene3D" id="3.40.50.12790">
    <property type="entry name" value="FHIPEP family, domain 4"/>
    <property type="match status" value="1"/>
</dbReference>
<name>A0A497E6Z5_UNCAE</name>
<dbReference type="InterPro" id="IPR042196">
    <property type="entry name" value="FHIPEP_4"/>
</dbReference>
<comment type="caution">
    <text evidence="1">The sequence shown here is derived from an EMBL/GenBank/DDBJ whole genome shotgun (WGS) entry which is preliminary data.</text>
</comment>
<evidence type="ECO:0000313" key="2">
    <source>
        <dbReference type="Proteomes" id="UP000279422"/>
    </source>
</evidence>
<dbReference type="Proteomes" id="UP000279422">
    <property type="component" value="Unassembled WGS sequence"/>
</dbReference>
<accession>A0A497E6Z5</accession>
<dbReference type="GO" id="GO:0044780">
    <property type="term" value="P:bacterial-type flagellum assembly"/>
    <property type="evidence" value="ECO:0007669"/>
    <property type="project" value="TreeGrafter"/>
</dbReference>
<dbReference type="PANTHER" id="PTHR30161:SF1">
    <property type="entry name" value="FLAGELLAR BIOSYNTHESIS PROTEIN FLHA-RELATED"/>
    <property type="match status" value="1"/>
</dbReference>
<organism evidence="1 2">
    <name type="scientific">Aerophobetes bacterium</name>
    <dbReference type="NCBI Taxonomy" id="2030807"/>
    <lineage>
        <taxon>Bacteria</taxon>
        <taxon>Candidatus Aerophobota</taxon>
    </lineage>
</organism>
<protein>
    <recommendedName>
        <fullName evidence="3">Flagellar biosynthesis protein FlhA</fullName>
    </recommendedName>
</protein>
<dbReference type="PANTHER" id="PTHR30161">
    <property type="entry name" value="FLAGELLAR EXPORT PROTEIN, MEMBRANE FLHA SUBUNIT-RELATED"/>
    <property type="match status" value="1"/>
</dbReference>
<dbReference type="AlphaFoldDB" id="A0A497E6Z5"/>
<dbReference type="GO" id="GO:0005886">
    <property type="term" value="C:plasma membrane"/>
    <property type="evidence" value="ECO:0007669"/>
    <property type="project" value="TreeGrafter"/>
</dbReference>